<accession>A0A2R5GFU9</accession>
<dbReference type="InterPro" id="IPR057815">
    <property type="entry name" value="C2CD5_C"/>
</dbReference>
<evidence type="ECO:0000259" key="1">
    <source>
        <dbReference type="Pfam" id="PF23128"/>
    </source>
</evidence>
<sequence length="72" mass="7790">MGKFFQEFLNEAQAIARAHVAALQGNVLLSYKITPRQSTVKSLKSVYNMISISGDAAIIVPSSGMFSLAHAY</sequence>
<keyword evidence="3" id="KW-1185">Reference proteome</keyword>
<comment type="caution">
    <text evidence="2">The sequence shown here is derived from an EMBL/GenBank/DDBJ whole genome shotgun (WGS) entry which is preliminary data.</text>
</comment>
<dbReference type="EMBL" id="BEYU01000053">
    <property type="protein sequence ID" value="GBG29199.1"/>
    <property type="molecule type" value="Genomic_DNA"/>
</dbReference>
<gene>
    <name evidence="2" type="ORF">FCC1311_000931</name>
</gene>
<proteinExistence type="predicted"/>
<evidence type="ECO:0000313" key="3">
    <source>
        <dbReference type="Proteomes" id="UP000241890"/>
    </source>
</evidence>
<protein>
    <submittedName>
        <fullName evidence="2">C2 domain-containing protein 5</fullName>
    </submittedName>
</protein>
<dbReference type="InParanoid" id="A0A2R5GFU9"/>
<evidence type="ECO:0000313" key="2">
    <source>
        <dbReference type="EMBL" id="GBG29199.1"/>
    </source>
</evidence>
<reference evidence="2 3" key="1">
    <citation type="submission" date="2017-12" db="EMBL/GenBank/DDBJ databases">
        <title>Sequencing, de novo assembly and annotation of complete genome of a new Thraustochytrid species, strain FCC1311.</title>
        <authorList>
            <person name="Sedici K."/>
            <person name="Godart F."/>
            <person name="Aiese Cigliano R."/>
            <person name="Sanseverino W."/>
            <person name="Barakat M."/>
            <person name="Ortet P."/>
            <person name="Marechal E."/>
            <person name="Cagnac O."/>
            <person name="Amato A."/>
        </authorList>
    </citation>
    <scope>NUCLEOTIDE SEQUENCE [LARGE SCALE GENOMIC DNA]</scope>
</reference>
<dbReference type="Proteomes" id="UP000241890">
    <property type="component" value="Unassembled WGS sequence"/>
</dbReference>
<organism evidence="2 3">
    <name type="scientific">Hondaea fermentalgiana</name>
    <dbReference type="NCBI Taxonomy" id="2315210"/>
    <lineage>
        <taxon>Eukaryota</taxon>
        <taxon>Sar</taxon>
        <taxon>Stramenopiles</taxon>
        <taxon>Bigyra</taxon>
        <taxon>Labyrinthulomycetes</taxon>
        <taxon>Thraustochytrida</taxon>
        <taxon>Thraustochytriidae</taxon>
        <taxon>Hondaea</taxon>
    </lineage>
</organism>
<feature type="domain" description="C2CD5 C-terminal" evidence="1">
    <location>
        <begin position="1"/>
        <end position="57"/>
    </location>
</feature>
<name>A0A2R5GFU9_9STRA</name>
<dbReference type="AlphaFoldDB" id="A0A2R5GFU9"/>
<dbReference type="Pfam" id="PF23128">
    <property type="entry name" value="YbjQ_4"/>
    <property type="match status" value="1"/>
</dbReference>
<dbReference type="OrthoDB" id="419768at2759"/>